<dbReference type="EMBL" id="UINC01124111">
    <property type="protein sequence ID" value="SVD01034.1"/>
    <property type="molecule type" value="Genomic_DNA"/>
</dbReference>
<evidence type="ECO:0000313" key="1">
    <source>
        <dbReference type="EMBL" id="SVD01034.1"/>
    </source>
</evidence>
<sequence length="213" mass="23269">VLNNSVDTIQIMVFRILARIETVIHSACALNIYRLVMKSSSIDSTAKIYPNVELGEGTTVEPFSIIGIPDRFHPTTTTVLGRNSFIGSRCTIYSGVTAGDNFDISDQTTIFYNNQFGANCRIGPKAVIKNDCILGDQIRINSQVFMERVIIHSNVFIGPGVIFTDDLHPPCPKYEQCVEKTIVESHVSIGANVTVAPGITIGHHSQIYLGAVV</sequence>
<dbReference type="AlphaFoldDB" id="A0A382RTL7"/>
<accession>A0A382RTL7</accession>
<dbReference type="PANTHER" id="PTHR43300:SF10">
    <property type="entry name" value="2,3,4,5-TETRAHYDROPYRIDINE-2,6-DICARBOXYLATE N-ACETYLTRANSFERASE"/>
    <property type="match status" value="1"/>
</dbReference>
<dbReference type="Gene3D" id="2.160.10.10">
    <property type="entry name" value="Hexapeptide repeat proteins"/>
    <property type="match status" value="1"/>
</dbReference>
<evidence type="ECO:0008006" key="2">
    <source>
        <dbReference type="Google" id="ProtNLM"/>
    </source>
</evidence>
<feature type="non-terminal residue" evidence="1">
    <location>
        <position position="1"/>
    </location>
</feature>
<dbReference type="Pfam" id="PF14602">
    <property type="entry name" value="Hexapep_2"/>
    <property type="match status" value="2"/>
</dbReference>
<gene>
    <name evidence="1" type="ORF">METZ01_LOCUS353888</name>
</gene>
<dbReference type="InterPro" id="IPR011004">
    <property type="entry name" value="Trimer_LpxA-like_sf"/>
</dbReference>
<protein>
    <recommendedName>
        <fullName evidence="2">UDP-3-O-[3-hydroxymyristoyl] glucosamine N-acyltransferase non-repeat region domain-containing protein</fullName>
    </recommendedName>
</protein>
<dbReference type="PANTHER" id="PTHR43300">
    <property type="entry name" value="ACETYLTRANSFERASE"/>
    <property type="match status" value="1"/>
</dbReference>
<dbReference type="InterPro" id="IPR050179">
    <property type="entry name" value="Trans_hexapeptide_repeat"/>
</dbReference>
<reference evidence="1" key="1">
    <citation type="submission" date="2018-05" db="EMBL/GenBank/DDBJ databases">
        <authorList>
            <person name="Lanie J.A."/>
            <person name="Ng W.-L."/>
            <person name="Kazmierczak K.M."/>
            <person name="Andrzejewski T.M."/>
            <person name="Davidsen T.M."/>
            <person name="Wayne K.J."/>
            <person name="Tettelin H."/>
            <person name="Glass J.I."/>
            <person name="Rusch D."/>
            <person name="Podicherti R."/>
            <person name="Tsui H.-C.T."/>
            <person name="Winkler M.E."/>
        </authorList>
    </citation>
    <scope>NUCLEOTIDE SEQUENCE</scope>
</reference>
<name>A0A382RTL7_9ZZZZ</name>
<feature type="non-terminal residue" evidence="1">
    <location>
        <position position="213"/>
    </location>
</feature>
<organism evidence="1">
    <name type="scientific">marine metagenome</name>
    <dbReference type="NCBI Taxonomy" id="408172"/>
    <lineage>
        <taxon>unclassified sequences</taxon>
        <taxon>metagenomes</taxon>
        <taxon>ecological metagenomes</taxon>
    </lineage>
</organism>
<proteinExistence type="predicted"/>
<dbReference type="SUPFAM" id="SSF51161">
    <property type="entry name" value="Trimeric LpxA-like enzymes"/>
    <property type="match status" value="1"/>
</dbReference>
<dbReference type="InterPro" id="IPR001451">
    <property type="entry name" value="Hexapep"/>
</dbReference>